<organism evidence="1 2">
    <name type="scientific">Schistosoma margrebowiei</name>
    <dbReference type="NCBI Taxonomy" id="48269"/>
    <lineage>
        <taxon>Eukaryota</taxon>
        <taxon>Metazoa</taxon>
        <taxon>Spiralia</taxon>
        <taxon>Lophotrochozoa</taxon>
        <taxon>Platyhelminthes</taxon>
        <taxon>Trematoda</taxon>
        <taxon>Digenea</taxon>
        <taxon>Strigeidida</taxon>
        <taxon>Schistosomatoidea</taxon>
        <taxon>Schistosomatidae</taxon>
        <taxon>Schistosoma</taxon>
    </lineage>
</organism>
<name>A0AA84ZMB6_9TREM</name>
<dbReference type="AlphaFoldDB" id="A0AA84ZMB6"/>
<proteinExistence type="predicted"/>
<evidence type="ECO:0000313" key="1">
    <source>
        <dbReference type="Proteomes" id="UP000050790"/>
    </source>
</evidence>
<protein>
    <submittedName>
        <fullName evidence="2">Uncharacterized protein</fullName>
    </submittedName>
</protein>
<reference evidence="2" key="1">
    <citation type="submission" date="2023-11" db="UniProtKB">
        <authorList>
            <consortium name="WormBaseParasite"/>
        </authorList>
    </citation>
    <scope>IDENTIFICATION</scope>
</reference>
<sequence length="245" mass="28076">MSALSWSVALQHTLLRLQSLRMTFSRQMYSINLLRTSWLYYCVSNRYSVVPVTGLSESSVASDQESETNSNKLKSLNFSVNSVTLLGTVIGIKTFPMQKTPDRNWTLIFLKTQSPRYINAENKYLTETSDADEYDLKFKMVLYSTSNRVHVFSPKLVCALRDVKLGERLLVTGFLSYYQSPKPDGTTQRNCCVTAQRIAHMGWSNDYQPNLSLYVSQHIYFNLPINAITSIQQSKTKRLIEYSTK</sequence>
<dbReference type="Proteomes" id="UP000050790">
    <property type="component" value="Unassembled WGS sequence"/>
</dbReference>
<dbReference type="WBParaSite" id="SMRG1_3560.1">
    <property type="protein sequence ID" value="SMRG1_3560.1"/>
    <property type="gene ID" value="SMRG1_3560"/>
</dbReference>
<accession>A0AA84ZMB6</accession>
<evidence type="ECO:0000313" key="2">
    <source>
        <dbReference type="WBParaSite" id="SMRG1_3560.1"/>
    </source>
</evidence>